<dbReference type="EMBL" id="AP018365">
    <property type="protein sequence ID" value="BBA97456.1"/>
    <property type="molecule type" value="Genomic_DNA"/>
</dbReference>
<proteinExistence type="predicted"/>
<reference evidence="3 4" key="3">
    <citation type="journal article" date="2011" name="Nat. Chem. Biol.">
        <title>Reveromycin A biosynthesis uses RevG and RevJ for stereospecific spiroacetal formation.</title>
        <authorList>
            <person name="Takahashi S."/>
            <person name="Toyoda A."/>
            <person name="Sekiyama Y."/>
            <person name="Takagi H."/>
            <person name="Nogawa T."/>
            <person name="Uramoto M."/>
            <person name="Suzuki R."/>
            <person name="Koshino H."/>
            <person name="Kumano T."/>
            <person name="Panthee S."/>
            <person name="Dairi T."/>
            <person name="Ishikawa J."/>
            <person name="Ikeda H."/>
            <person name="Sakaki Y."/>
            <person name="Osada H."/>
        </authorList>
    </citation>
    <scope>NUCLEOTIDE SEQUENCE [LARGE SCALE GENOMIC DNA]</scope>
    <source>
        <strain evidence="3 4">SN-593</strain>
    </source>
</reference>
<dbReference type="Proteomes" id="UP000595703">
    <property type="component" value="Chromosome"/>
</dbReference>
<accession>A0A7U3URT4</accession>
<sequence length="132" mass="13831">MTARTYTAPELAPDHAWRKSSHSGGSGDNCVEIVTLSASQLAPDHDWFKSSHSGGTGNNCVEIAHVPTDAPWAKSSYSGDTGNSCVEVAASPHLVGVRDSKDPQGAALLFTPTEWTSFVALLRTGTADFGTV</sequence>
<dbReference type="RefSeq" id="WP_202233747.1">
    <property type="nucleotide sequence ID" value="NZ_AP018365.1"/>
</dbReference>
<reference evidence="3 4" key="4">
    <citation type="journal article" date="2020" name="Sci. Rep.">
        <title>beta-carboline chemical signals induce reveromycin production through a LuxR family regulator in Streptomyces sp. SN-593.</title>
        <authorList>
            <person name="Panthee S."/>
            <person name="Kito N."/>
            <person name="Hayashi T."/>
            <person name="Shimizu T."/>
            <person name="Ishikawa J."/>
            <person name="Hamamoto H."/>
            <person name="Osada H."/>
            <person name="Takahashi S."/>
        </authorList>
    </citation>
    <scope>NUCLEOTIDE SEQUENCE [LARGE SCALE GENOMIC DNA]</scope>
    <source>
        <strain evidence="3 4">SN-593</strain>
    </source>
</reference>
<name>A0A7U3URT4_9ACTN</name>
<evidence type="ECO:0000256" key="1">
    <source>
        <dbReference type="SAM" id="MobiDB-lite"/>
    </source>
</evidence>
<evidence type="ECO:0000313" key="4">
    <source>
        <dbReference type="Proteomes" id="UP000595703"/>
    </source>
</evidence>
<gene>
    <name evidence="3" type="ORF">RVR_3215</name>
</gene>
<dbReference type="Pfam" id="PF04149">
    <property type="entry name" value="DUF397"/>
    <property type="match status" value="3"/>
</dbReference>
<evidence type="ECO:0000259" key="2">
    <source>
        <dbReference type="Pfam" id="PF04149"/>
    </source>
</evidence>
<dbReference type="AlphaFoldDB" id="A0A7U3URT4"/>
<feature type="domain" description="DUF397" evidence="2">
    <location>
        <begin position="70"/>
        <end position="122"/>
    </location>
</feature>
<dbReference type="KEGG" id="arev:RVR_3215"/>
<reference evidence="3 4" key="1">
    <citation type="journal article" date="2010" name="J. Bacteriol.">
        <title>Biochemical characterization of a novel indole prenyltransferase from Streptomyces sp. SN-593.</title>
        <authorList>
            <person name="Takahashi S."/>
            <person name="Takagi H."/>
            <person name="Toyoda A."/>
            <person name="Uramoto M."/>
            <person name="Nogawa T."/>
            <person name="Ueki M."/>
            <person name="Sakaki Y."/>
            <person name="Osada H."/>
        </authorList>
    </citation>
    <scope>NUCLEOTIDE SEQUENCE [LARGE SCALE GENOMIC DNA]</scope>
    <source>
        <strain evidence="3 4">SN-593</strain>
    </source>
</reference>
<feature type="domain" description="DUF397" evidence="2">
    <location>
        <begin position="46"/>
        <end position="68"/>
    </location>
</feature>
<reference evidence="3 4" key="2">
    <citation type="journal article" date="2011" name="J. Antibiot.">
        <title>Furaquinocins I and J: novel polyketide isoprenoid hybrid compounds from Streptomyces reveromyceticus SN-593.</title>
        <authorList>
            <person name="Panthee S."/>
            <person name="Takahashi S."/>
            <person name="Takagi H."/>
            <person name="Nogawa T."/>
            <person name="Oowada E."/>
            <person name="Uramoto M."/>
            <person name="Osada H."/>
        </authorList>
    </citation>
    <scope>NUCLEOTIDE SEQUENCE [LARGE SCALE GENOMIC DNA]</scope>
    <source>
        <strain evidence="3 4">SN-593</strain>
    </source>
</reference>
<feature type="region of interest" description="Disordered" evidence="1">
    <location>
        <begin position="1"/>
        <end position="25"/>
    </location>
</feature>
<evidence type="ECO:0000313" key="3">
    <source>
        <dbReference type="EMBL" id="BBA97456.1"/>
    </source>
</evidence>
<protein>
    <recommendedName>
        <fullName evidence="2">DUF397 domain-containing protein</fullName>
    </recommendedName>
</protein>
<dbReference type="InterPro" id="IPR007278">
    <property type="entry name" value="DUF397"/>
</dbReference>
<keyword evidence="4" id="KW-1185">Reference proteome</keyword>
<feature type="domain" description="DUF397" evidence="2">
    <location>
        <begin position="16"/>
        <end position="34"/>
    </location>
</feature>
<organism evidence="3 4">
    <name type="scientific">Actinacidiphila reveromycinica</name>
    <dbReference type="NCBI Taxonomy" id="659352"/>
    <lineage>
        <taxon>Bacteria</taxon>
        <taxon>Bacillati</taxon>
        <taxon>Actinomycetota</taxon>
        <taxon>Actinomycetes</taxon>
        <taxon>Kitasatosporales</taxon>
        <taxon>Streptomycetaceae</taxon>
        <taxon>Actinacidiphila</taxon>
    </lineage>
</organism>